<evidence type="ECO:0000313" key="1">
    <source>
        <dbReference type="EMBL" id="UQC83101.1"/>
    </source>
</evidence>
<proteinExistence type="predicted"/>
<keyword evidence="2" id="KW-1185">Reference proteome</keyword>
<gene>
    <name evidence="1" type="ORF">CLUP02_08594</name>
</gene>
<evidence type="ECO:0000313" key="2">
    <source>
        <dbReference type="Proteomes" id="UP000830671"/>
    </source>
</evidence>
<dbReference type="Proteomes" id="UP000830671">
    <property type="component" value="Chromosome 4"/>
</dbReference>
<dbReference type="AlphaFoldDB" id="A0A9Q8ST89"/>
<dbReference type="EMBL" id="CP019476">
    <property type="protein sequence ID" value="UQC83101.1"/>
    <property type="molecule type" value="Genomic_DNA"/>
</dbReference>
<sequence>MATITGHCAAVFCFWSAYTKKDNLGYMLCLLDILHARPAIPTVHPRWIPTRIESRMNRGLLERSSVRIHDLMRRVMKETLKESDQSRRISRSCFDAERRILFYEHDWDLSCLQ</sequence>
<name>A0A9Q8ST89_9PEZI</name>
<protein>
    <submittedName>
        <fullName evidence="1">Uncharacterized protein</fullName>
    </submittedName>
</protein>
<dbReference type="KEGG" id="clup:CLUP02_08594"/>
<reference evidence="1" key="1">
    <citation type="journal article" date="2021" name="Mol. Plant Microbe Interact.">
        <title>Complete Genome Sequence of the Plant-Pathogenic Fungus Colletotrichum lupini.</title>
        <authorList>
            <person name="Baroncelli R."/>
            <person name="Pensec F."/>
            <person name="Da Lio D."/>
            <person name="Boufleur T."/>
            <person name="Vicente I."/>
            <person name="Sarrocco S."/>
            <person name="Picot A."/>
            <person name="Baraldi E."/>
            <person name="Sukno S."/>
            <person name="Thon M."/>
            <person name="Le Floch G."/>
        </authorList>
    </citation>
    <scope>NUCLEOTIDE SEQUENCE</scope>
    <source>
        <strain evidence="1">IMI 504893</strain>
    </source>
</reference>
<organism evidence="1 2">
    <name type="scientific">Colletotrichum lupini</name>
    <dbReference type="NCBI Taxonomy" id="145971"/>
    <lineage>
        <taxon>Eukaryota</taxon>
        <taxon>Fungi</taxon>
        <taxon>Dikarya</taxon>
        <taxon>Ascomycota</taxon>
        <taxon>Pezizomycotina</taxon>
        <taxon>Sordariomycetes</taxon>
        <taxon>Hypocreomycetidae</taxon>
        <taxon>Glomerellales</taxon>
        <taxon>Glomerellaceae</taxon>
        <taxon>Colletotrichum</taxon>
        <taxon>Colletotrichum acutatum species complex</taxon>
    </lineage>
</organism>
<accession>A0A9Q8ST89</accession>
<dbReference type="GeneID" id="73342590"/>
<dbReference type="RefSeq" id="XP_049144723.1">
    <property type="nucleotide sequence ID" value="XM_049287580.1"/>
</dbReference>